<dbReference type="AlphaFoldDB" id="D3B1F2"/>
<keyword evidence="3" id="KW-0347">Helicase</keyword>
<accession>D3B1F2</accession>
<evidence type="ECO:0000313" key="3">
    <source>
        <dbReference type="EMBL" id="EFA85126.1"/>
    </source>
</evidence>
<dbReference type="PANTHER" id="PTHR42927">
    <property type="entry name" value="HELICASE SUPERFAMILY 1 AND 2 DOMAIN-CONTAINING PROTEIN"/>
    <property type="match status" value="1"/>
</dbReference>
<sequence>MEDALSDRLILDVLDDFKSLNLKETASHNLQHQQQQHYQQQLQQQLLDSYNQSIDSYGGSATGGGGGSNGGMLEQYNWEGDDDDYYYYEDNDNVAEEEPTQDKSAIQEKSIFILNHFIGMKKKYDTKAFKSRGMIVCSGRKNLLVYKKTIDSIIEKLPLAEQFDTIAAFSPFSIDGKMILESDVNVNGKYAHFGADKNRGIVKALQEDRQTKIRLLIVADKLQTGFDEPSLSMMYIDKKIKGANIVQTLSRLSRISNEKEKTAIVDFVNSESEIKQVFQIYSKSTTLNDLQGEANLISKLQVAAENIKEVYANERNTKSFAKSIQFHQSKGNKKYIEVENDIEDFLNIYSKLDRSEIADILASISYNIVKSVKDALDELREQQLKTIKENTSHYTIRVRIDTLTDLETKNTLELSHQNVDYDADFAASLWADKKSPSPEKKRESTIQRLKQTTKQLMSQPQLQQQHQQPQTQQQQQTLPSSGSIKTSSSLMASSSFSYNAFGSTDVKKPAAAPINRSVSVWSMAKESNLKRPMFQPQFQPSLKKQKEET</sequence>
<dbReference type="Proteomes" id="UP000001396">
    <property type="component" value="Unassembled WGS sequence"/>
</dbReference>
<dbReference type="EMBL" id="ADBJ01000008">
    <property type="protein sequence ID" value="EFA85126.1"/>
    <property type="molecule type" value="Genomic_DNA"/>
</dbReference>
<feature type="region of interest" description="Disordered" evidence="1">
    <location>
        <begin position="527"/>
        <end position="549"/>
    </location>
</feature>
<protein>
    <submittedName>
        <fullName evidence="3">Helicase superfamily 1 and 2 domain-containing protein</fullName>
    </submittedName>
</protein>
<dbReference type="Gene3D" id="3.40.50.300">
    <property type="entry name" value="P-loop containing nucleotide triphosphate hydrolases"/>
    <property type="match status" value="1"/>
</dbReference>
<reference evidence="3 4" key="1">
    <citation type="journal article" date="2011" name="Genome Res.">
        <title>Phylogeny-wide analysis of social amoeba genomes highlights ancient origins for complex intercellular communication.</title>
        <authorList>
            <person name="Heidel A.J."/>
            <person name="Lawal H.M."/>
            <person name="Felder M."/>
            <person name="Schilde C."/>
            <person name="Helps N.R."/>
            <person name="Tunggal B."/>
            <person name="Rivero F."/>
            <person name="John U."/>
            <person name="Schleicher M."/>
            <person name="Eichinger L."/>
            <person name="Platzer M."/>
            <person name="Noegel A.A."/>
            <person name="Schaap P."/>
            <person name="Gloeckner G."/>
        </authorList>
    </citation>
    <scope>NUCLEOTIDE SEQUENCE [LARGE SCALE GENOMIC DNA]</scope>
    <source>
        <strain evidence="4">ATCC 26659 / Pp 5 / PN500</strain>
    </source>
</reference>
<name>D3B1F2_HETP5</name>
<dbReference type="GO" id="GO:0004386">
    <property type="term" value="F:helicase activity"/>
    <property type="evidence" value="ECO:0007669"/>
    <property type="project" value="UniProtKB-KW"/>
</dbReference>
<dbReference type="GeneID" id="31357649"/>
<gene>
    <name evidence="3" type="ORF">PPL_02124</name>
</gene>
<evidence type="ECO:0000259" key="2">
    <source>
        <dbReference type="Pfam" id="PF22679"/>
    </source>
</evidence>
<dbReference type="Pfam" id="PF22679">
    <property type="entry name" value="T1R_D3-like"/>
    <property type="match status" value="1"/>
</dbReference>
<dbReference type="InParanoid" id="D3B1F2"/>
<feature type="domain" description="Restriction endonuclease type I HsdR second RecA-like helicase" evidence="2">
    <location>
        <begin position="201"/>
        <end position="267"/>
    </location>
</feature>
<feature type="region of interest" description="Disordered" evidence="1">
    <location>
        <begin position="452"/>
        <end position="486"/>
    </location>
</feature>
<organism evidence="3 4">
    <name type="scientific">Heterostelium pallidum (strain ATCC 26659 / Pp 5 / PN500)</name>
    <name type="common">Cellular slime mold</name>
    <name type="synonym">Polysphondylium pallidum</name>
    <dbReference type="NCBI Taxonomy" id="670386"/>
    <lineage>
        <taxon>Eukaryota</taxon>
        <taxon>Amoebozoa</taxon>
        <taxon>Evosea</taxon>
        <taxon>Eumycetozoa</taxon>
        <taxon>Dictyostelia</taxon>
        <taxon>Acytosteliales</taxon>
        <taxon>Acytosteliaceae</taxon>
        <taxon>Heterostelium</taxon>
    </lineage>
</organism>
<dbReference type="InterPro" id="IPR055180">
    <property type="entry name" value="HsdR_RecA-like_helicase_dom_2"/>
</dbReference>
<dbReference type="InterPro" id="IPR027417">
    <property type="entry name" value="P-loop_NTPase"/>
</dbReference>
<keyword evidence="3" id="KW-0547">Nucleotide-binding</keyword>
<keyword evidence="3" id="KW-0378">Hydrolase</keyword>
<evidence type="ECO:0000256" key="1">
    <source>
        <dbReference type="SAM" id="MobiDB-lite"/>
    </source>
</evidence>
<dbReference type="STRING" id="670386.D3B1F2"/>
<dbReference type="PANTHER" id="PTHR42927:SF1">
    <property type="entry name" value="HELICASE SUPERFAMILY 1 AND 2 DOMAIN-CONTAINING PROTEIN"/>
    <property type="match status" value="1"/>
</dbReference>
<keyword evidence="3" id="KW-0067">ATP-binding</keyword>
<feature type="compositionally biased region" description="Low complexity" evidence="1">
    <location>
        <begin position="453"/>
        <end position="486"/>
    </location>
</feature>
<dbReference type="RefSeq" id="XP_020437235.1">
    <property type="nucleotide sequence ID" value="XM_020573118.1"/>
</dbReference>
<evidence type="ECO:0000313" key="4">
    <source>
        <dbReference type="Proteomes" id="UP000001396"/>
    </source>
</evidence>
<comment type="caution">
    <text evidence="3">The sequence shown here is derived from an EMBL/GenBank/DDBJ whole genome shotgun (WGS) entry which is preliminary data.</text>
</comment>
<keyword evidence="4" id="KW-1185">Reference proteome</keyword>
<proteinExistence type="predicted"/>